<evidence type="ECO:0000259" key="2">
    <source>
        <dbReference type="Pfam" id="PF12728"/>
    </source>
</evidence>
<dbReference type="OrthoDB" id="283946at2"/>
<proteinExistence type="predicted"/>
<feature type="compositionally biased region" description="Basic and acidic residues" evidence="1">
    <location>
        <begin position="172"/>
        <end position="187"/>
    </location>
</feature>
<feature type="region of interest" description="Disordered" evidence="1">
    <location>
        <begin position="53"/>
        <end position="324"/>
    </location>
</feature>
<gene>
    <name evidence="3" type="ORF">Mal4_24520</name>
</gene>
<evidence type="ECO:0000313" key="4">
    <source>
        <dbReference type="Proteomes" id="UP000320496"/>
    </source>
</evidence>
<feature type="domain" description="Helix-turn-helix" evidence="2">
    <location>
        <begin position="5"/>
        <end position="54"/>
    </location>
</feature>
<organism evidence="3 4">
    <name type="scientific">Maioricimonas rarisocia</name>
    <dbReference type="NCBI Taxonomy" id="2528026"/>
    <lineage>
        <taxon>Bacteria</taxon>
        <taxon>Pseudomonadati</taxon>
        <taxon>Planctomycetota</taxon>
        <taxon>Planctomycetia</taxon>
        <taxon>Planctomycetales</taxon>
        <taxon>Planctomycetaceae</taxon>
        <taxon>Maioricimonas</taxon>
    </lineage>
</organism>
<dbReference type="EMBL" id="CP036275">
    <property type="protein sequence ID" value="QDU38130.1"/>
    <property type="molecule type" value="Genomic_DNA"/>
</dbReference>
<evidence type="ECO:0000313" key="3">
    <source>
        <dbReference type="EMBL" id="QDU38130.1"/>
    </source>
</evidence>
<name>A0A517Z6K7_9PLAN</name>
<sequence>MSKKYLSLDEASAHLSIPKDELMRMREKGDIRGFADRGTWKFKIEDIEELARTRQVDSDPEVPMLRDEPEESDILLGDDSSNQDIESDILLSEPSEDVGEQPTVIRKKGADLEGSDSDVRLVSDDAGSPVGSDPDTSLQPLSDSDSDVRLVSDDASDSDVRLVGQGSDADVELVRPDEGGSDSDVKLVGDSPEEGSDSDVQLVDSPENTSNDSVQSDVTMLQSDSGDSKLDLDFSPDDSMSASVLSDESGIGLGDESAIALSSESGISLEGPSDSGTALEGKKSEEDEGITLGADSGIALDNDSGITLDSSEDSGISLDITGDSGISLESAADSGISLESVGDSGISLEDSGGVGGGTIPMMDAVSDEDSLPETQFEIPSLAGEDDSAYELNAGDADTGQMDLADSSEQSLDDAVFDLDEDDSAEVAEFDDDELEVSDEILGEDDELDELDVFDADDEVFEESGASQEFAAPLAARGPVGGGEAEWGPVPFVGLLVSTVCLVGVGVMMFDLVNNMWAWGEHGPIASMLLDTFGSLYK</sequence>
<feature type="compositionally biased region" description="Polar residues" evidence="1">
    <location>
        <begin position="206"/>
        <end position="225"/>
    </location>
</feature>
<dbReference type="InterPro" id="IPR041657">
    <property type="entry name" value="HTH_17"/>
</dbReference>
<dbReference type="KEGG" id="mri:Mal4_24520"/>
<dbReference type="AlphaFoldDB" id="A0A517Z6K7"/>
<reference evidence="3 4" key="1">
    <citation type="submission" date="2019-02" db="EMBL/GenBank/DDBJ databases">
        <title>Deep-cultivation of Planctomycetes and their phenomic and genomic characterization uncovers novel biology.</title>
        <authorList>
            <person name="Wiegand S."/>
            <person name="Jogler M."/>
            <person name="Boedeker C."/>
            <person name="Pinto D."/>
            <person name="Vollmers J."/>
            <person name="Rivas-Marin E."/>
            <person name="Kohn T."/>
            <person name="Peeters S.H."/>
            <person name="Heuer A."/>
            <person name="Rast P."/>
            <person name="Oberbeckmann S."/>
            <person name="Bunk B."/>
            <person name="Jeske O."/>
            <person name="Meyerdierks A."/>
            <person name="Storesund J.E."/>
            <person name="Kallscheuer N."/>
            <person name="Luecker S."/>
            <person name="Lage O.M."/>
            <person name="Pohl T."/>
            <person name="Merkel B.J."/>
            <person name="Hornburger P."/>
            <person name="Mueller R.-W."/>
            <person name="Bruemmer F."/>
            <person name="Labrenz M."/>
            <person name="Spormann A.M."/>
            <person name="Op den Camp H."/>
            <person name="Overmann J."/>
            <person name="Amann R."/>
            <person name="Jetten M.S.M."/>
            <person name="Mascher T."/>
            <person name="Medema M.H."/>
            <person name="Devos D.P."/>
            <person name="Kaster A.-K."/>
            <person name="Ovreas L."/>
            <person name="Rohde M."/>
            <person name="Galperin M.Y."/>
            <person name="Jogler C."/>
        </authorList>
    </citation>
    <scope>NUCLEOTIDE SEQUENCE [LARGE SCALE GENOMIC DNA]</scope>
    <source>
        <strain evidence="3 4">Mal4</strain>
    </source>
</reference>
<protein>
    <recommendedName>
        <fullName evidence="2">Helix-turn-helix domain-containing protein</fullName>
    </recommendedName>
</protein>
<keyword evidence="4" id="KW-1185">Reference proteome</keyword>
<dbReference type="Proteomes" id="UP000320496">
    <property type="component" value="Chromosome"/>
</dbReference>
<accession>A0A517Z6K7</accession>
<evidence type="ECO:0000256" key="1">
    <source>
        <dbReference type="SAM" id="MobiDB-lite"/>
    </source>
</evidence>
<dbReference type="RefSeq" id="WP_145369445.1">
    <property type="nucleotide sequence ID" value="NZ_CP036275.1"/>
</dbReference>
<dbReference type="Pfam" id="PF12728">
    <property type="entry name" value="HTH_17"/>
    <property type="match status" value="1"/>
</dbReference>